<keyword evidence="2" id="KW-1133">Transmembrane helix</keyword>
<dbReference type="EMBL" id="JABVEC010000006">
    <property type="protein sequence ID" value="MBC6466035.1"/>
    <property type="molecule type" value="Genomic_DNA"/>
</dbReference>
<evidence type="ECO:0000256" key="1">
    <source>
        <dbReference type="SAM" id="MobiDB-lite"/>
    </source>
</evidence>
<accession>A0ABR7LMT2</accession>
<feature type="compositionally biased region" description="Basic and acidic residues" evidence="1">
    <location>
        <begin position="291"/>
        <end position="301"/>
    </location>
</feature>
<gene>
    <name evidence="3" type="ORF">HKK74_11065</name>
</gene>
<comment type="caution">
    <text evidence="3">The sequence shown here is derived from an EMBL/GenBank/DDBJ whole genome shotgun (WGS) entry which is preliminary data.</text>
</comment>
<feature type="region of interest" description="Disordered" evidence="1">
    <location>
        <begin position="1"/>
        <end position="132"/>
    </location>
</feature>
<proteinExistence type="predicted"/>
<feature type="compositionally biased region" description="Basic and acidic residues" evidence="1">
    <location>
        <begin position="114"/>
        <end position="132"/>
    </location>
</feature>
<reference evidence="3 4" key="1">
    <citation type="submission" date="2020-06" db="EMBL/GenBank/DDBJ databases">
        <title>Actinomadura xiongansis sp. nov., isolated from soil of Baiyangdian.</title>
        <authorList>
            <person name="Zhang X."/>
        </authorList>
    </citation>
    <scope>NUCLEOTIDE SEQUENCE [LARGE SCALE GENOMIC DNA]</scope>
    <source>
        <strain evidence="3 4">HBUM206468</strain>
    </source>
</reference>
<keyword evidence="2" id="KW-0812">Transmembrane</keyword>
<feature type="compositionally biased region" description="Acidic residues" evidence="1">
    <location>
        <begin position="85"/>
        <end position="95"/>
    </location>
</feature>
<evidence type="ECO:0000313" key="3">
    <source>
        <dbReference type="EMBL" id="MBC6466035.1"/>
    </source>
</evidence>
<evidence type="ECO:0008006" key="5">
    <source>
        <dbReference type="Google" id="ProtNLM"/>
    </source>
</evidence>
<organism evidence="3 4">
    <name type="scientific">Actinomadura alba</name>
    <dbReference type="NCBI Taxonomy" id="406431"/>
    <lineage>
        <taxon>Bacteria</taxon>
        <taxon>Bacillati</taxon>
        <taxon>Actinomycetota</taxon>
        <taxon>Actinomycetes</taxon>
        <taxon>Streptosporangiales</taxon>
        <taxon>Thermomonosporaceae</taxon>
        <taxon>Actinomadura</taxon>
    </lineage>
</organism>
<name>A0ABR7LMT2_9ACTN</name>
<feature type="transmembrane region" description="Helical" evidence="2">
    <location>
        <begin position="146"/>
        <end position="166"/>
    </location>
</feature>
<feature type="region of interest" description="Disordered" evidence="1">
    <location>
        <begin position="291"/>
        <end position="337"/>
    </location>
</feature>
<evidence type="ECO:0000313" key="4">
    <source>
        <dbReference type="Proteomes" id="UP000805614"/>
    </source>
</evidence>
<evidence type="ECO:0000256" key="2">
    <source>
        <dbReference type="SAM" id="Phobius"/>
    </source>
</evidence>
<protein>
    <recommendedName>
        <fullName evidence="5">Mce-associated membrane protein</fullName>
    </recommendedName>
</protein>
<feature type="compositionally biased region" description="Basic and acidic residues" evidence="1">
    <location>
        <begin position="72"/>
        <end position="84"/>
    </location>
</feature>
<feature type="compositionally biased region" description="Acidic residues" evidence="1">
    <location>
        <begin position="53"/>
        <end position="64"/>
    </location>
</feature>
<sequence length="337" mass="35437">MTSKTTKGQAAAEDIEEPGDVATEGSGDEAAKGAPASSPTPKKRVRRVRVIEVIDDEDVDEDLGDVLNALDDADRANRTDRADRADDDDEADEAEPPAGRSLSRSDAADDDEAPGERAERRAQRTHRDRDADRLAGPRAVLASPRLTTGLVVVLVAALAALAVWQWRAAATRAEAEAERRDVAKVAGEYGNVVFSYTPGTAQASIDRNLKLIGGDLLANYRQTTAANLPAFFTKNPEVSMTSKIKGVFVGDVNGKLATAVILLDVRLQTPQGANDAPNTLLRLSLSKEDDGWKVTEQKASGDAEGAASGGAGQLPGLTGNGASPSPGTGEDSREKKD</sequence>
<keyword evidence="2" id="KW-0472">Membrane</keyword>
<dbReference type="RefSeq" id="WP_187243038.1">
    <property type="nucleotide sequence ID" value="NZ_BAAAOK010000028.1"/>
</dbReference>
<dbReference type="Proteomes" id="UP000805614">
    <property type="component" value="Unassembled WGS sequence"/>
</dbReference>
<keyword evidence="4" id="KW-1185">Reference proteome</keyword>